<keyword evidence="1" id="KW-1133">Transmembrane helix</keyword>
<dbReference type="AlphaFoldDB" id="A0A2P2N4F0"/>
<accession>A0A2P2N4F0</accession>
<reference evidence="2" key="1">
    <citation type="submission" date="2018-02" db="EMBL/GenBank/DDBJ databases">
        <title>Rhizophora mucronata_Transcriptome.</title>
        <authorList>
            <person name="Meera S.P."/>
            <person name="Sreeshan A."/>
            <person name="Augustine A."/>
        </authorList>
    </citation>
    <scope>NUCLEOTIDE SEQUENCE</scope>
    <source>
        <tissue evidence="2">Leaf</tissue>
    </source>
</reference>
<evidence type="ECO:0000313" key="2">
    <source>
        <dbReference type="EMBL" id="MBX37339.1"/>
    </source>
</evidence>
<name>A0A2P2N4F0_RHIMU</name>
<evidence type="ECO:0000256" key="1">
    <source>
        <dbReference type="SAM" id="Phobius"/>
    </source>
</evidence>
<organism evidence="2">
    <name type="scientific">Rhizophora mucronata</name>
    <name type="common">Asiatic mangrove</name>
    <dbReference type="NCBI Taxonomy" id="61149"/>
    <lineage>
        <taxon>Eukaryota</taxon>
        <taxon>Viridiplantae</taxon>
        <taxon>Streptophyta</taxon>
        <taxon>Embryophyta</taxon>
        <taxon>Tracheophyta</taxon>
        <taxon>Spermatophyta</taxon>
        <taxon>Magnoliopsida</taxon>
        <taxon>eudicotyledons</taxon>
        <taxon>Gunneridae</taxon>
        <taxon>Pentapetalae</taxon>
        <taxon>rosids</taxon>
        <taxon>fabids</taxon>
        <taxon>Malpighiales</taxon>
        <taxon>Rhizophoraceae</taxon>
        <taxon>Rhizophora</taxon>
    </lineage>
</organism>
<sequence>MILNLPWCCPRVLFYCSLPFSFMLLVRPYRKFLWQDTCLIYHPNVDNWLVLVY</sequence>
<proteinExistence type="predicted"/>
<feature type="transmembrane region" description="Helical" evidence="1">
    <location>
        <begin position="12"/>
        <end position="29"/>
    </location>
</feature>
<dbReference type="EMBL" id="GGEC01056855">
    <property type="protein sequence ID" value="MBX37339.1"/>
    <property type="molecule type" value="Transcribed_RNA"/>
</dbReference>
<protein>
    <submittedName>
        <fullName evidence="2">Uncharacterized protein</fullName>
    </submittedName>
</protein>
<keyword evidence="1" id="KW-0812">Transmembrane</keyword>
<keyword evidence="1" id="KW-0472">Membrane</keyword>